<dbReference type="Proteomes" id="UP001281761">
    <property type="component" value="Unassembled WGS sequence"/>
</dbReference>
<proteinExistence type="predicted"/>
<name>A0ABQ9WV79_9EUKA</name>
<evidence type="ECO:0000313" key="2">
    <source>
        <dbReference type="Proteomes" id="UP001281761"/>
    </source>
</evidence>
<dbReference type="EMBL" id="JARBJD010000356">
    <property type="protein sequence ID" value="KAK2943218.1"/>
    <property type="molecule type" value="Genomic_DNA"/>
</dbReference>
<organism evidence="1 2">
    <name type="scientific">Blattamonas nauphoetae</name>
    <dbReference type="NCBI Taxonomy" id="2049346"/>
    <lineage>
        <taxon>Eukaryota</taxon>
        <taxon>Metamonada</taxon>
        <taxon>Preaxostyla</taxon>
        <taxon>Oxymonadida</taxon>
        <taxon>Blattamonas</taxon>
    </lineage>
</organism>
<sequence length="339" mass="38507">MTCRTKLLRKQYLPALHAFFKRFDSNAEFSKTELIEAEDLFINLSMCIGSSSESPTVVTSAIFSEDLFSMDRIVQLCSSNNYSLAKSFLESFVDPLSSSLHPLVVEIVTSGTLKRLLDIFEPLSLPFTTCPSTPSPTDLSVQGHHPDAVHKFIVSLIRTILDPFSKLIRLSSHSPIFKPSQSYDAMTVTLKLTREYLRRVCISSKLVTPVFKEYEIFGVLGNILLVAPRVDEAYSLLCELPILQATMLFFEKYTEQFCLFDILNDLERLFQPSHSDSAALPDRIAVVRGMVLEEGWSDKTEQILPDTRFQQTEYRSTKVEQLFEVFGANFVTKEPRQSR</sequence>
<evidence type="ECO:0000313" key="1">
    <source>
        <dbReference type="EMBL" id="KAK2943218.1"/>
    </source>
</evidence>
<protein>
    <submittedName>
        <fullName evidence="1">Uncharacterized protein</fullName>
    </submittedName>
</protein>
<reference evidence="1 2" key="1">
    <citation type="journal article" date="2022" name="bioRxiv">
        <title>Genomics of Preaxostyla Flagellates Illuminates Evolutionary Transitions and the Path Towards Mitochondrial Loss.</title>
        <authorList>
            <person name="Novak L.V.F."/>
            <person name="Treitli S.C."/>
            <person name="Pyrih J."/>
            <person name="Halakuc P."/>
            <person name="Pipaliya S.V."/>
            <person name="Vacek V."/>
            <person name="Brzon O."/>
            <person name="Soukal P."/>
            <person name="Eme L."/>
            <person name="Dacks J.B."/>
            <person name="Karnkowska A."/>
            <person name="Elias M."/>
            <person name="Hampl V."/>
        </authorList>
    </citation>
    <scope>NUCLEOTIDE SEQUENCE [LARGE SCALE GENOMIC DNA]</scope>
    <source>
        <strain evidence="1">NAU3</strain>
        <tissue evidence="1">Gut</tissue>
    </source>
</reference>
<accession>A0ABQ9WV79</accession>
<comment type="caution">
    <text evidence="1">The sequence shown here is derived from an EMBL/GenBank/DDBJ whole genome shotgun (WGS) entry which is preliminary data.</text>
</comment>
<keyword evidence="2" id="KW-1185">Reference proteome</keyword>
<gene>
    <name evidence="1" type="ORF">BLNAU_21844</name>
</gene>